<dbReference type="GO" id="GO:0015833">
    <property type="term" value="P:peptide transport"/>
    <property type="evidence" value="ECO:0007669"/>
    <property type="project" value="TreeGrafter"/>
</dbReference>
<dbReference type="GO" id="GO:0030313">
    <property type="term" value="C:cell envelope"/>
    <property type="evidence" value="ECO:0007669"/>
    <property type="project" value="UniProtKB-SubCell"/>
</dbReference>
<reference evidence="6" key="1">
    <citation type="submission" date="2019-09" db="EMBL/GenBank/DDBJ databases">
        <title>Characterisation of the sponge microbiome using genome-centric metagenomics.</title>
        <authorList>
            <person name="Engelberts J.P."/>
            <person name="Robbins S.J."/>
            <person name="De Goeij J.M."/>
            <person name="Aranda M."/>
            <person name="Bell S.C."/>
            <person name="Webster N.S."/>
        </authorList>
    </citation>
    <scope>NUCLEOTIDE SEQUENCE</scope>
    <source>
        <strain evidence="6">SB0675_bin_29</strain>
    </source>
</reference>
<dbReference type="Gene3D" id="3.40.190.10">
    <property type="entry name" value="Periplasmic binding protein-like II"/>
    <property type="match status" value="1"/>
</dbReference>
<dbReference type="Pfam" id="PF00496">
    <property type="entry name" value="SBP_bac_5"/>
    <property type="match status" value="1"/>
</dbReference>
<protein>
    <submittedName>
        <fullName evidence="6">Peptide ABC transporter substrate-binding protein</fullName>
    </submittedName>
</protein>
<dbReference type="EMBL" id="VYDA01000229">
    <property type="protein sequence ID" value="MYH61346.1"/>
    <property type="molecule type" value="Genomic_DNA"/>
</dbReference>
<dbReference type="SUPFAM" id="SSF53850">
    <property type="entry name" value="Periplasmic binding protein-like II"/>
    <property type="match status" value="1"/>
</dbReference>
<dbReference type="CDD" id="cd08504">
    <property type="entry name" value="PBP2_OppA"/>
    <property type="match status" value="1"/>
</dbReference>
<proteinExistence type="inferred from homology"/>
<comment type="similarity">
    <text evidence="2">Belongs to the bacterial solute-binding protein 5 family.</text>
</comment>
<evidence type="ECO:0000256" key="3">
    <source>
        <dbReference type="ARBA" id="ARBA00022448"/>
    </source>
</evidence>
<sequence>MKTQAVRRTRWFTYGLPLLLLLGLLLQACVPAAGPEAMEPASEEAMEETAGNVTVYGTELPADAKPYDEQVYRVAADINQSASTFDFPVAVYNRYCLADLFQDTLVSLDKDFNVIPGAAESWDVSEDGKVWSFHLRPGQVWSDGTPLTAYDYEATFRLTATPEHGWDFSWFYSFLADGGIKNWSKIIAGELPPEELGVRAVDDLTLEVETEDVFPPLPGVMKFAFTLQKKALEEHGPYYNSSLETSVSSGPFVLAEFDPGNKIVVEANPTYKGFRPPLIKRMECIFMDPSTFFAAYQNGDIDKVPYGALTPADFELILRDEEMAGNYLRHFGDCRTDYLRVDTFTEPFDDINVRKAFAHAVDRENIVANVYGEIKAMPAYSMLMPGYPSSDTEGNLREYQNYDCDEANEHLAAAGYPGGEGFPDLVMMLRGEAPAMAAVYQAVAASITECLNINLEISNVDRKVYMDALNAKPTQLTFGAVDYGMDFLDPANLLGNVWKSGGRHSWKNDEFDALVTEAAGMVGNPELRDQMFRDAERVLVDDVGGIFIAHRWAGDLMQSWVQGTIRDADSQGITGWHWGNDQDISLIYITE</sequence>
<dbReference type="InterPro" id="IPR000914">
    <property type="entry name" value="SBP_5_dom"/>
</dbReference>
<gene>
    <name evidence="6" type="ORF">F4148_06165</name>
</gene>
<comment type="caution">
    <text evidence="6">The sequence shown here is derived from an EMBL/GenBank/DDBJ whole genome shotgun (WGS) entry which is preliminary data.</text>
</comment>
<dbReference type="PIRSF" id="PIRSF002741">
    <property type="entry name" value="MppA"/>
    <property type="match status" value="1"/>
</dbReference>
<keyword evidence="4" id="KW-0732">Signal</keyword>
<evidence type="ECO:0000313" key="6">
    <source>
        <dbReference type="EMBL" id="MYH61346.1"/>
    </source>
</evidence>
<comment type="subcellular location">
    <subcellularLocation>
        <location evidence="1">Cell envelope</location>
    </subcellularLocation>
</comment>
<dbReference type="PROSITE" id="PS51257">
    <property type="entry name" value="PROKAR_LIPOPROTEIN"/>
    <property type="match status" value="1"/>
</dbReference>
<dbReference type="GO" id="GO:0043190">
    <property type="term" value="C:ATP-binding cassette (ABC) transporter complex"/>
    <property type="evidence" value="ECO:0007669"/>
    <property type="project" value="InterPro"/>
</dbReference>
<evidence type="ECO:0000256" key="1">
    <source>
        <dbReference type="ARBA" id="ARBA00004196"/>
    </source>
</evidence>
<dbReference type="PANTHER" id="PTHR30290:SF10">
    <property type="entry name" value="PERIPLASMIC OLIGOPEPTIDE-BINDING PROTEIN-RELATED"/>
    <property type="match status" value="1"/>
</dbReference>
<dbReference type="Gene3D" id="3.90.76.10">
    <property type="entry name" value="Dipeptide-binding Protein, Domain 1"/>
    <property type="match status" value="1"/>
</dbReference>
<keyword evidence="3" id="KW-0813">Transport</keyword>
<feature type="domain" description="Solute-binding protein family 5" evidence="5">
    <location>
        <begin position="114"/>
        <end position="502"/>
    </location>
</feature>
<organism evidence="6">
    <name type="scientific">Caldilineaceae bacterium SB0675_bin_29</name>
    <dbReference type="NCBI Taxonomy" id="2605266"/>
    <lineage>
        <taxon>Bacteria</taxon>
        <taxon>Bacillati</taxon>
        <taxon>Chloroflexota</taxon>
        <taxon>Caldilineae</taxon>
        <taxon>Caldilineales</taxon>
        <taxon>Caldilineaceae</taxon>
    </lineage>
</organism>
<dbReference type="Gene3D" id="3.10.105.10">
    <property type="entry name" value="Dipeptide-binding Protein, Domain 3"/>
    <property type="match status" value="1"/>
</dbReference>
<dbReference type="InterPro" id="IPR039424">
    <property type="entry name" value="SBP_5"/>
</dbReference>
<dbReference type="InterPro" id="IPR030678">
    <property type="entry name" value="Peptide/Ni-bd"/>
</dbReference>
<evidence type="ECO:0000256" key="2">
    <source>
        <dbReference type="ARBA" id="ARBA00005695"/>
    </source>
</evidence>
<name>A0A6B1G1N9_9CHLR</name>
<dbReference type="GO" id="GO:1904680">
    <property type="term" value="F:peptide transmembrane transporter activity"/>
    <property type="evidence" value="ECO:0007669"/>
    <property type="project" value="TreeGrafter"/>
</dbReference>
<evidence type="ECO:0000256" key="4">
    <source>
        <dbReference type="ARBA" id="ARBA00022729"/>
    </source>
</evidence>
<dbReference type="GO" id="GO:0042597">
    <property type="term" value="C:periplasmic space"/>
    <property type="evidence" value="ECO:0007669"/>
    <property type="project" value="UniProtKB-ARBA"/>
</dbReference>
<accession>A0A6B1G1N9</accession>
<dbReference type="AlphaFoldDB" id="A0A6B1G1N9"/>
<evidence type="ECO:0000259" key="5">
    <source>
        <dbReference type="Pfam" id="PF00496"/>
    </source>
</evidence>
<dbReference type="PANTHER" id="PTHR30290">
    <property type="entry name" value="PERIPLASMIC BINDING COMPONENT OF ABC TRANSPORTER"/>
    <property type="match status" value="1"/>
</dbReference>